<accession>A0ABQ2UMW8</accession>
<keyword evidence="6" id="KW-1185">Reference proteome</keyword>
<comment type="similarity">
    <text evidence="1">Belongs to the FAH family.</text>
</comment>
<organism evidence="5 6">
    <name type="scientific">Lentzea flava</name>
    <dbReference type="NCBI Taxonomy" id="103732"/>
    <lineage>
        <taxon>Bacteria</taxon>
        <taxon>Bacillati</taxon>
        <taxon>Actinomycetota</taxon>
        <taxon>Actinomycetes</taxon>
        <taxon>Pseudonocardiales</taxon>
        <taxon>Pseudonocardiaceae</taxon>
        <taxon>Lentzea</taxon>
    </lineage>
</organism>
<dbReference type="Gene3D" id="3.90.850.10">
    <property type="entry name" value="Fumarylacetoacetase-like, C-terminal domain"/>
    <property type="match status" value="1"/>
</dbReference>
<dbReference type="SUPFAM" id="SSF56529">
    <property type="entry name" value="FAH"/>
    <property type="match status" value="1"/>
</dbReference>
<evidence type="ECO:0000313" key="6">
    <source>
        <dbReference type="Proteomes" id="UP000649573"/>
    </source>
</evidence>
<feature type="region of interest" description="Disordered" evidence="3">
    <location>
        <begin position="263"/>
        <end position="289"/>
    </location>
</feature>
<evidence type="ECO:0000313" key="5">
    <source>
        <dbReference type="EMBL" id="GGU43249.1"/>
    </source>
</evidence>
<dbReference type="Pfam" id="PF01557">
    <property type="entry name" value="FAA_hydrolase"/>
    <property type="match status" value="1"/>
</dbReference>
<dbReference type="InterPro" id="IPR051121">
    <property type="entry name" value="FAH"/>
</dbReference>
<name>A0ABQ2UMW8_9PSEU</name>
<dbReference type="InterPro" id="IPR011234">
    <property type="entry name" value="Fumarylacetoacetase-like_C"/>
</dbReference>
<feature type="compositionally biased region" description="Polar residues" evidence="3">
    <location>
        <begin position="276"/>
        <end position="289"/>
    </location>
</feature>
<feature type="domain" description="Fumarylacetoacetase-like C-terminal" evidence="4">
    <location>
        <begin position="66"/>
        <end position="263"/>
    </location>
</feature>
<dbReference type="EMBL" id="BMRE01000016">
    <property type="protein sequence ID" value="GGU43249.1"/>
    <property type="molecule type" value="Genomic_DNA"/>
</dbReference>
<reference evidence="6" key="1">
    <citation type="journal article" date="2019" name="Int. J. Syst. Evol. Microbiol.">
        <title>The Global Catalogue of Microorganisms (GCM) 10K type strain sequencing project: providing services to taxonomists for standard genome sequencing and annotation.</title>
        <authorList>
            <consortium name="The Broad Institute Genomics Platform"/>
            <consortium name="The Broad Institute Genome Sequencing Center for Infectious Disease"/>
            <person name="Wu L."/>
            <person name="Ma J."/>
        </authorList>
    </citation>
    <scope>NUCLEOTIDE SEQUENCE [LARGE SCALE GENOMIC DNA]</scope>
    <source>
        <strain evidence="6">JCM 3296</strain>
    </source>
</reference>
<keyword evidence="2" id="KW-0479">Metal-binding</keyword>
<dbReference type="PANTHER" id="PTHR42796">
    <property type="entry name" value="FUMARYLACETOACETATE HYDROLASE DOMAIN-CONTAINING PROTEIN 2A-RELATED"/>
    <property type="match status" value="1"/>
</dbReference>
<evidence type="ECO:0000259" key="4">
    <source>
        <dbReference type="Pfam" id="PF01557"/>
    </source>
</evidence>
<comment type="caution">
    <text evidence="5">The sequence shown here is derived from an EMBL/GenBank/DDBJ whole genome shotgun (WGS) entry which is preliminary data.</text>
</comment>
<sequence length="289" mass="30722">MSMRFATVRQGDTLTGARVDEDGRVVLVDADNAVDAFLRLDQLRDIGQADAATVRYACVSPAPAHILCVGLNYRSHIEQLGRPIPRYPTLFAKFASTLTGPRDRIVLPSVSDRVEGEVELAVIIGRPVHRVTTTEAMAAIAGYTVSNDLSLRDWQHRTSEALQGKVFDRSTPLGPVLVTPDEVDDAHDLTLSFTVDGVPWQHGSTSDLLFSPAELVAYCSTFLTLRPGDVILTGTPGTTADAAGLVPGQTMVTSIEGIGSAVNATAADPFPDTRPATDSPTEEGTPQAG</sequence>
<evidence type="ECO:0000256" key="1">
    <source>
        <dbReference type="ARBA" id="ARBA00010211"/>
    </source>
</evidence>
<dbReference type="RefSeq" id="WP_229812730.1">
    <property type="nucleotide sequence ID" value="NZ_BMRE01000016.1"/>
</dbReference>
<evidence type="ECO:0000256" key="3">
    <source>
        <dbReference type="SAM" id="MobiDB-lite"/>
    </source>
</evidence>
<gene>
    <name evidence="5" type="ORF">GCM10010178_39680</name>
</gene>
<dbReference type="InterPro" id="IPR036663">
    <property type="entry name" value="Fumarylacetoacetase_C_sf"/>
</dbReference>
<proteinExistence type="inferred from homology"/>
<evidence type="ECO:0000256" key="2">
    <source>
        <dbReference type="ARBA" id="ARBA00022723"/>
    </source>
</evidence>
<dbReference type="PANTHER" id="PTHR42796:SF4">
    <property type="entry name" value="FUMARYLACETOACETATE HYDROLASE DOMAIN-CONTAINING PROTEIN 2A"/>
    <property type="match status" value="1"/>
</dbReference>
<dbReference type="Proteomes" id="UP000649573">
    <property type="component" value="Unassembled WGS sequence"/>
</dbReference>
<protein>
    <recommendedName>
        <fullName evidence="4">Fumarylacetoacetase-like C-terminal domain-containing protein</fullName>
    </recommendedName>
</protein>